<sequence>MKKMILALVVLGVALTVSLSQALAAQQWPEEITFGVIPVASSREMSDSFGDLTSYLQKELGIKVKLQVAGDYAAVITGMQHKHVDVAYLGPKSYCEAARRAGAEAVAVEVGEDGTAGYYGFIITRADSGLTDLNSLKGKTWAFTDPQSTSGTLVPTIYFNEVGIDPHKYFSKVIYSGSHEASILAVKSGKVAAASTNNLDYSRGLGRHWQEKDFNIIWKSDLIPGSPIAVRSDLPSSLKMAIKGAFISYNDKEGLEKLKIAGYIPGNDSMYNGVRELIVMKNALKKKAKVARQ</sequence>
<dbReference type="RefSeq" id="WP_267927130.1">
    <property type="nucleotide sequence ID" value="NZ_AP024233.1"/>
</dbReference>
<dbReference type="Proteomes" id="UP001063350">
    <property type="component" value="Chromosome"/>
</dbReference>
<dbReference type="SUPFAM" id="SSF53850">
    <property type="entry name" value="Periplasmic binding protein-like II"/>
    <property type="match status" value="1"/>
</dbReference>
<dbReference type="InterPro" id="IPR017797">
    <property type="entry name" value="Phosphnate-bd"/>
</dbReference>
<evidence type="ECO:0000256" key="3">
    <source>
        <dbReference type="SAM" id="SignalP"/>
    </source>
</evidence>
<dbReference type="EMBL" id="AP024233">
    <property type="protein sequence ID" value="BCO10398.1"/>
    <property type="molecule type" value="Genomic_DNA"/>
</dbReference>
<dbReference type="Gene3D" id="3.40.190.10">
    <property type="entry name" value="Periplasmic binding protein-like II"/>
    <property type="match status" value="2"/>
</dbReference>
<dbReference type="NCBIfam" id="TIGR03431">
    <property type="entry name" value="PhnD"/>
    <property type="match status" value="1"/>
</dbReference>
<dbReference type="CDD" id="cd01071">
    <property type="entry name" value="PBP2_PhnD_like"/>
    <property type="match status" value="1"/>
</dbReference>
<accession>A0A915U2Z5</accession>
<evidence type="ECO:0000313" key="4">
    <source>
        <dbReference type="EMBL" id="BCO10398.1"/>
    </source>
</evidence>
<dbReference type="GO" id="GO:0015716">
    <property type="term" value="P:organic phosphonate transport"/>
    <property type="evidence" value="ECO:0007669"/>
    <property type="project" value="InterPro"/>
</dbReference>
<name>A0A915U2Z5_9BACT</name>
<evidence type="ECO:0000313" key="5">
    <source>
        <dbReference type="Proteomes" id="UP001063350"/>
    </source>
</evidence>
<dbReference type="PANTHER" id="PTHR35841:SF1">
    <property type="entry name" value="PHOSPHONATES-BINDING PERIPLASMIC PROTEIN"/>
    <property type="match status" value="1"/>
</dbReference>
<evidence type="ECO:0000256" key="1">
    <source>
        <dbReference type="ARBA" id="ARBA00007162"/>
    </source>
</evidence>
<dbReference type="AlphaFoldDB" id="A0A915U2Z5"/>
<keyword evidence="5" id="KW-1185">Reference proteome</keyword>
<dbReference type="NCBIfam" id="TIGR01098">
    <property type="entry name" value="3A0109s03R"/>
    <property type="match status" value="1"/>
</dbReference>
<comment type="similarity">
    <text evidence="1">Belongs to the phosphate/phosphite/phosphonate binding protein family.</text>
</comment>
<dbReference type="KEGG" id="ddu:GF1_27740"/>
<organism evidence="4 5">
    <name type="scientific">Desulfolithobacter dissulfuricans</name>
    <dbReference type="NCBI Taxonomy" id="2795293"/>
    <lineage>
        <taxon>Bacteria</taxon>
        <taxon>Pseudomonadati</taxon>
        <taxon>Thermodesulfobacteriota</taxon>
        <taxon>Desulfobulbia</taxon>
        <taxon>Desulfobulbales</taxon>
        <taxon>Desulfobulbaceae</taxon>
        <taxon>Desulfolithobacter</taxon>
    </lineage>
</organism>
<dbReference type="Pfam" id="PF12974">
    <property type="entry name" value="Phosphonate-bd"/>
    <property type="match status" value="1"/>
</dbReference>
<keyword evidence="2 3" id="KW-0732">Signal</keyword>
<dbReference type="InterPro" id="IPR005770">
    <property type="entry name" value="PhnD"/>
</dbReference>
<gene>
    <name evidence="4" type="primary">phoD</name>
    <name evidence="4" type="ORF">GF1_27740</name>
</gene>
<dbReference type="GO" id="GO:0043190">
    <property type="term" value="C:ATP-binding cassette (ABC) transporter complex"/>
    <property type="evidence" value="ECO:0007669"/>
    <property type="project" value="InterPro"/>
</dbReference>
<feature type="chain" id="PRO_5036825361" evidence="3">
    <location>
        <begin position="25"/>
        <end position="293"/>
    </location>
</feature>
<proteinExistence type="inferred from homology"/>
<reference evidence="4" key="1">
    <citation type="submission" date="2020-12" db="EMBL/GenBank/DDBJ databases">
        <title>Desulfobium dissulfuricans gen. nov., sp. nov., a novel mesophilic, sulfate-reducing bacterium isolated from a deep-sea hydrothermal vent.</title>
        <authorList>
            <person name="Hashimoto Y."/>
            <person name="Tame A."/>
            <person name="Sawayama S."/>
            <person name="Miyazaki J."/>
            <person name="Takai K."/>
            <person name="Nakagawa S."/>
        </authorList>
    </citation>
    <scope>NUCLEOTIDE SEQUENCE</scope>
    <source>
        <strain evidence="4">GF1</strain>
    </source>
</reference>
<dbReference type="GO" id="GO:0055085">
    <property type="term" value="P:transmembrane transport"/>
    <property type="evidence" value="ECO:0007669"/>
    <property type="project" value="InterPro"/>
</dbReference>
<dbReference type="PANTHER" id="PTHR35841">
    <property type="entry name" value="PHOSPHONATES-BINDING PERIPLASMIC PROTEIN"/>
    <property type="match status" value="1"/>
</dbReference>
<evidence type="ECO:0000256" key="2">
    <source>
        <dbReference type="ARBA" id="ARBA00022729"/>
    </source>
</evidence>
<feature type="signal peptide" evidence="3">
    <location>
        <begin position="1"/>
        <end position="24"/>
    </location>
</feature>
<protein>
    <submittedName>
        <fullName evidence="4">Phosphonate ABC transporter substrate-binding protein</fullName>
    </submittedName>
</protein>